<proteinExistence type="predicted"/>
<evidence type="ECO:0000313" key="1">
    <source>
        <dbReference type="EMBL" id="CAH1434009.1"/>
    </source>
</evidence>
<reference evidence="1 2" key="1">
    <citation type="submission" date="2022-01" db="EMBL/GenBank/DDBJ databases">
        <authorList>
            <person name="Xiong W."/>
            <person name="Schranz E."/>
        </authorList>
    </citation>
    <scope>NUCLEOTIDE SEQUENCE [LARGE SCALE GENOMIC DNA]</scope>
</reference>
<comment type="caution">
    <text evidence="1">The sequence shown here is derived from an EMBL/GenBank/DDBJ whole genome shotgun (WGS) entry which is preliminary data.</text>
</comment>
<gene>
    <name evidence="1" type="ORF">LVIROSA_LOCUS20563</name>
</gene>
<name>A0AAU9N7E0_9ASTR</name>
<accession>A0AAU9N7E0</accession>
<dbReference type="EMBL" id="CAKMRJ010003334">
    <property type="protein sequence ID" value="CAH1434009.1"/>
    <property type="molecule type" value="Genomic_DNA"/>
</dbReference>
<dbReference type="AlphaFoldDB" id="A0AAU9N7E0"/>
<dbReference type="Proteomes" id="UP001157418">
    <property type="component" value="Unassembled WGS sequence"/>
</dbReference>
<keyword evidence="2" id="KW-1185">Reference proteome</keyword>
<evidence type="ECO:0000313" key="2">
    <source>
        <dbReference type="Proteomes" id="UP001157418"/>
    </source>
</evidence>
<organism evidence="1 2">
    <name type="scientific">Lactuca virosa</name>
    <dbReference type="NCBI Taxonomy" id="75947"/>
    <lineage>
        <taxon>Eukaryota</taxon>
        <taxon>Viridiplantae</taxon>
        <taxon>Streptophyta</taxon>
        <taxon>Embryophyta</taxon>
        <taxon>Tracheophyta</taxon>
        <taxon>Spermatophyta</taxon>
        <taxon>Magnoliopsida</taxon>
        <taxon>eudicotyledons</taxon>
        <taxon>Gunneridae</taxon>
        <taxon>Pentapetalae</taxon>
        <taxon>asterids</taxon>
        <taxon>campanulids</taxon>
        <taxon>Asterales</taxon>
        <taxon>Asteraceae</taxon>
        <taxon>Cichorioideae</taxon>
        <taxon>Cichorieae</taxon>
        <taxon>Lactucinae</taxon>
        <taxon>Lactuca</taxon>
    </lineage>
</organism>
<sequence>MKDDSESIDEFMAFDFVFQVESDHEYDYVPMTKGDFCMLNKKLDEILSQASTFINTKYDEILSFHHETIQKCVKEHDNKLSQDQKLVDDSTKLVEEASLQVLTLLTENEKEALYGLLFGLQKDNVDHHTLIANSILTLQTSQANENKIMDALAKATTKIQVLKEQLKTTALDLGKSNE</sequence>
<protein>
    <submittedName>
        <fullName evidence="1">Uncharacterized protein</fullName>
    </submittedName>
</protein>